<protein>
    <recommendedName>
        <fullName evidence="7">Palmitoyltransferase</fullName>
        <ecNumber evidence="7">2.3.1.225</ecNumber>
    </recommendedName>
</protein>
<evidence type="ECO:0000256" key="7">
    <source>
        <dbReference type="RuleBase" id="RU079119"/>
    </source>
</evidence>
<keyword evidence="2 7" id="KW-0808">Transferase</keyword>
<keyword evidence="5 7" id="KW-0472">Membrane</keyword>
<reference evidence="9" key="1">
    <citation type="submission" date="2019-04" db="EMBL/GenBank/DDBJ databases">
        <title>An insight into the mialome of Ixodes scapularis.</title>
        <authorList>
            <person name="Ribeiro J.M."/>
            <person name="Mather T.N."/>
            <person name="Karim S."/>
        </authorList>
    </citation>
    <scope>NUCLEOTIDE SEQUENCE</scope>
</reference>
<feature type="domain" description="Palmitoyltransferase DHHC" evidence="8">
    <location>
        <begin position="76"/>
        <end position="110"/>
    </location>
</feature>
<keyword evidence="4 7" id="KW-1133">Transmembrane helix</keyword>
<dbReference type="AlphaFoldDB" id="A0A4D5RZQ9"/>
<dbReference type="PANTHER" id="PTHR12246">
    <property type="entry name" value="PALMITOYLTRANSFERASE ZDHHC16"/>
    <property type="match status" value="1"/>
</dbReference>
<comment type="similarity">
    <text evidence="7">Belongs to the DHHC palmitoyltransferase family.</text>
</comment>
<comment type="catalytic activity">
    <reaction evidence="7">
        <text>L-cysteinyl-[protein] + hexadecanoyl-CoA = S-hexadecanoyl-L-cysteinyl-[protein] + CoA</text>
        <dbReference type="Rhea" id="RHEA:36683"/>
        <dbReference type="Rhea" id="RHEA-COMP:10131"/>
        <dbReference type="Rhea" id="RHEA-COMP:11032"/>
        <dbReference type="ChEBI" id="CHEBI:29950"/>
        <dbReference type="ChEBI" id="CHEBI:57287"/>
        <dbReference type="ChEBI" id="CHEBI:57379"/>
        <dbReference type="ChEBI" id="CHEBI:74151"/>
        <dbReference type="EC" id="2.3.1.225"/>
    </reaction>
</comment>
<comment type="subcellular location">
    <subcellularLocation>
        <location evidence="1">Membrane</location>
        <topology evidence="1">Multi-pass membrane protein</topology>
    </subcellularLocation>
</comment>
<dbReference type="Pfam" id="PF01529">
    <property type="entry name" value="DHHC"/>
    <property type="match status" value="1"/>
</dbReference>
<evidence type="ECO:0000259" key="8">
    <source>
        <dbReference type="Pfam" id="PF01529"/>
    </source>
</evidence>
<dbReference type="InterPro" id="IPR001594">
    <property type="entry name" value="Palmitoyltrfase_DHHC"/>
</dbReference>
<dbReference type="VEuPathDB" id="VectorBase:ISCP_032033"/>
<evidence type="ECO:0000313" key="9">
    <source>
        <dbReference type="EMBL" id="MOY42549.1"/>
    </source>
</evidence>
<evidence type="ECO:0000256" key="6">
    <source>
        <dbReference type="ARBA" id="ARBA00023315"/>
    </source>
</evidence>
<feature type="transmembrane region" description="Helical" evidence="7">
    <location>
        <begin position="34"/>
        <end position="56"/>
    </location>
</feature>
<dbReference type="VEuPathDB" id="VectorBase:ISCW017297"/>
<comment type="domain">
    <text evidence="7">The DHHC domain is required for palmitoyltransferase activity.</text>
</comment>
<evidence type="ECO:0000256" key="2">
    <source>
        <dbReference type="ARBA" id="ARBA00022679"/>
    </source>
</evidence>
<keyword evidence="3 7" id="KW-0812">Transmembrane</keyword>
<evidence type="ECO:0000256" key="5">
    <source>
        <dbReference type="ARBA" id="ARBA00023136"/>
    </source>
</evidence>
<dbReference type="PROSITE" id="PS50216">
    <property type="entry name" value="DHHC"/>
    <property type="match status" value="1"/>
</dbReference>
<organism evidence="9">
    <name type="scientific">Ixodes scapularis</name>
    <name type="common">Black-legged tick</name>
    <name type="synonym">Deer tick</name>
    <dbReference type="NCBI Taxonomy" id="6945"/>
    <lineage>
        <taxon>Eukaryota</taxon>
        <taxon>Metazoa</taxon>
        <taxon>Ecdysozoa</taxon>
        <taxon>Arthropoda</taxon>
        <taxon>Chelicerata</taxon>
        <taxon>Arachnida</taxon>
        <taxon>Acari</taxon>
        <taxon>Parasitiformes</taxon>
        <taxon>Ixodida</taxon>
        <taxon>Ixodoidea</taxon>
        <taxon>Ixodidae</taxon>
        <taxon>Ixodinae</taxon>
        <taxon>Ixodes</taxon>
    </lineage>
</organism>
<proteinExistence type="inferred from homology"/>
<dbReference type="InterPro" id="IPR039859">
    <property type="entry name" value="PFA4/ZDH16/20/ERF2-like"/>
</dbReference>
<feature type="transmembrane region" description="Helical" evidence="7">
    <location>
        <begin position="6"/>
        <end position="27"/>
    </location>
</feature>
<name>A0A4D5RZQ9_IXOSC</name>
<keyword evidence="6 7" id="KW-0012">Acyltransferase</keyword>
<sequence>MGPIFVTTITIVACTIITIAYTIGIPYWWQRNTWILAIALVIGHWLLVNIVFHYWMALTTNPGTPPEGSLLPEVVSICKKCIAPKPPRTHHCSICNRCVLKMDHHCRILSCRQITPDWISLLRLK</sequence>
<accession>A0A4D5RZQ9</accession>
<evidence type="ECO:0000256" key="3">
    <source>
        <dbReference type="ARBA" id="ARBA00022692"/>
    </source>
</evidence>
<dbReference type="GO" id="GO:0019706">
    <property type="term" value="F:protein-cysteine S-palmitoyltransferase activity"/>
    <property type="evidence" value="ECO:0007669"/>
    <property type="project" value="UniProtKB-EC"/>
</dbReference>
<dbReference type="GO" id="GO:0016020">
    <property type="term" value="C:membrane"/>
    <property type="evidence" value="ECO:0007669"/>
    <property type="project" value="UniProtKB-SubCell"/>
</dbReference>
<evidence type="ECO:0000256" key="1">
    <source>
        <dbReference type="ARBA" id="ARBA00004141"/>
    </source>
</evidence>
<dbReference type="VEuPathDB" id="VectorBase:ISCI017297"/>
<dbReference type="EMBL" id="GHJT01008578">
    <property type="protein sequence ID" value="MOY42549.1"/>
    <property type="molecule type" value="Transcribed_RNA"/>
</dbReference>
<evidence type="ECO:0000256" key="4">
    <source>
        <dbReference type="ARBA" id="ARBA00022989"/>
    </source>
</evidence>
<dbReference type="OrthoDB" id="331948at2759"/>
<dbReference type="EC" id="2.3.1.225" evidence="7"/>